<dbReference type="PANTHER" id="PTHR31293">
    <property type="entry name" value="RNI-LIKE SUPERFAMILY PROTEIN"/>
    <property type="match status" value="1"/>
</dbReference>
<proteinExistence type="predicted"/>
<dbReference type="InterPro" id="IPR055411">
    <property type="entry name" value="LRR_FXL15/At3g58940/PEG3-like"/>
</dbReference>
<dbReference type="SUPFAM" id="SSF52047">
    <property type="entry name" value="RNI-like"/>
    <property type="match status" value="1"/>
</dbReference>
<dbReference type="EMBL" id="LR031574">
    <property type="protein sequence ID" value="VDC99561.1"/>
    <property type="molecule type" value="Genomic_DNA"/>
</dbReference>
<dbReference type="SUPFAM" id="SSF81383">
    <property type="entry name" value="F-box domain"/>
    <property type="match status" value="1"/>
</dbReference>
<dbReference type="InterPro" id="IPR036047">
    <property type="entry name" value="F-box-like_dom_sf"/>
</dbReference>
<accession>A0A3P6BTA3</accession>
<protein>
    <recommendedName>
        <fullName evidence="1">F-box domain-containing protein</fullName>
    </recommendedName>
</protein>
<gene>
    <name evidence="2" type="ORF">BRAA07T30086Z</name>
</gene>
<reference evidence="2" key="1">
    <citation type="submission" date="2018-11" db="EMBL/GenBank/DDBJ databases">
        <authorList>
            <consortium name="Genoscope - CEA"/>
            <person name="William W."/>
        </authorList>
    </citation>
    <scope>NUCLEOTIDE SEQUENCE</scope>
</reference>
<dbReference type="Pfam" id="PF00646">
    <property type="entry name" value="F-box"/>
    <property type="match status" value="1"/>
</dbReference>
<dbReference type="InterPro" id="IPR055294">
    <property type="entry name" value="FBL60-like"/>
</dbReference>
<evidence type="ECO:0000313" key="2">
    <source>
        <dbReference type="EMBL" id="VDC99561.1"/>
    </source>
</evidence>
<dbReference type="CDD" id="cd22160">
    <property type="entry name" value="F-box_AtFBL13-like"/>
    <property type="match status" value="1"/>
</dbReference>
<dbReference type="InterPro" id="IPR032675">
    <property type="entry name" value="LRR_dom_sf"/>
</dbReference>
<dbReference type="Gene3D" id="3.80.10.10">
    <property type="entry name" value="Ribonuclease Inhibitor"/>
    <property type="match status" value="1"/>
</dbReference>
<dbReference type="SMART" id="SM00579">
    <property type="entry name" value="FBD"/>
    <property type="match status" value="1"/>
</dbReference>
<dbReference type="InterPro" id="IPR006566">
    <property type="entry name" value="FBD"/>
</dbReference>
<evidence type="ECO:0000259" key="1">
    <source>
        <dbReference type="PROSITE" id="PS50181"/>
    </source>
</evidence>
<dbReference type="Gene3D" id="1.20.1280.50">
    <property type="match status" value="1"/>
</dbReference>
<feature type="domain" description="F-box" evidence="1">
    <location>
        <begin position="1"/>
        <end position="38"/>
    </location>
</feature>
<dbReference type="AlphaFoldDB" id="A0A3P6BTA3"/>
<dbReference type="PROSITE" id="PS50181">
    <property type="entry name" value="FBOX"/>
    <property type="match status" value="1"/>
</dbReference>
<name>A0A3P6BTA3_BRACM</name>
<dbReference type="InterPro" id="IPR001810">
    <property type="entry name" value="F-box_dom"/>
</dbReference>
<dbReference type="PANTHER" id="PTHR31293:SF16">
    <property type="entry name" value="RNI-LIKE SUPERFAMILY PROTEIN"/>
    <property type="match status" value="1"/>
</dbReference>
<dbReference type="Pfam" id="PF24758">
    <property type="entry name" value="LRR_At5g56370"/>
    <property type="match status" value="1"/>
</dbReference>
<sequence length="470" mass="53225">MDRVSNLPDEVLCHILSFLTTKEAALTSILAKRWRNLLAFVPSLTIDDSVFLHPEEAKQNRQDIIQSFMNFVDRVLALQGNSPLKKFSLECATGADSERVDGWISSVLARGVSDLDLAITIDCDEEDNYQLSPKCFECSTLVKLKINFGIDLTLVAGRVFLPLLKTLVLDTLLFCPNEFEILLQALPSLEELVLTHIMWKARDVTVSSVSLKTLTIHSIVVLNTISFDTPSLLHFECSGYLASDYPLVNMGNLVDAQIDFLLTQLHIKQLREPDLDWFDDQVVLPFSNRWNRGLVIRNVWNFFHGLRNARNLDLFPDTLEVLSMCSESMPVFNNLNSLTIRSDEVRGWQAMPALLSNCPHLETLVIKGLVHHVTDKCGDACCCISREDKGLSLTVCPVKEMKIHGFQGTMEEMAMIKHFLDYFPSLKEMEVYAEENNNPTQLGNHEVPKHVLEMFELYNKLSSCNVQLCI</sequence>
<dbReference type="InterPro" id="IPR053781">
    <property type="entry name" value="F-box_AtFBL13-like"/>
</dbReference>
<organism evidence="2">
    <name type="scientific">Brassica campestris</name>
    <name type="common">Field mustard</name>
    <dbReference type="NCBI Taxonomy" id="3711"/>
    <lineage>
        <taxon>Eukaryota</taxon>
        <taxon>Viridiplantae</taxon>
        <taxon>Streptophyta</taxon>
        <taxon>Embryophyta</taxon>
        <taxon>Tracheophyta</taxon>
        <taxon>Spermatophyta</taxon>
        <taxon>Magnoliopsida</taxon>
        <taxon>eudicotyledons</taxon>
        <taxon>Gunneridae</taxon>
        <taxon>Pentapetalae</taxon>
        <taxon>rosids</taxon>
        <taxon>malvids</taxon>
        <taxon>Brassicales</taxon>
        <taxon>Brassicaceae</taxon>
        <taxon>Brassiceae</taxon>
        <taxon>Brassica</taxon>
    </lineage>
</organism>